<proteinExistence type="predicted"/>
<dbReference type="CDD" id="cd09272">
    <property type="entry name" value="RNase_HI_RT_Ty1"/>
    <property type="match status" value="1"/>
</dbReference>
<evidence type="ECO:0000313" key="2">
    <source>
        <dbReference type="Proteomes" id="UP001153069"/>
    </source>
</evidence>
<gene>
    <name evidence="1" type="ORF">SEMRO_1185_G250241.1</name>
</gene>
<dbReference type="OrthoDB" id="42576at2759"/>
<comment type="caution">
    <text evidence="1">The sequence shown here is derived from an EMBL/GenBank/DDBJ whole genome shotgun (WGS) entry which is preliminary data.</text>
</comment>
<accession>A0A9N8EL81</accession>
<protein>
    <submittedName>
        <fullName evidence="1">Uncharacterized protein</fullName>
    </submittedName>
</protein>
<reference evidence="1" key="1">
    <citation type="submission" date="2020-06" db="EMBL/GenBank/DDBJ databases">
        <authorList>
            <consortium name="Plant Systems Biology data submission"/>
        </authorList>
    </citation>
    <scope>NUCLEOTIDE SEQUENCE</scope>
    <source>
        <strain evidence="1">D6</strain>
    </source>
</reference>
<name>A0A9N8EL81_9STRA</name>
<evidence type="ECO:0000313" key="1">
    <source>
        <dbReference type="EMBL" id="CAB9521326.1"/>
    </source>
</evidence>
<sequence length="108" mass="12326">MSMRELLPMRALLKEIGNKLHMPVITDSLMRSTVFEDNQGCLSLVNVPKMSARNKYLALKYHFFRSNIGESKGIVAKYIPTLEQRADIFTKGLPAPQFAVIRKLLMGW</sequence>
<dbReference type="EMBL" id="CAICTM010001183">
    <property type="protein sequence ID" value="CAB9521326.1"/>
    <property type="molecule type" value="Genomic_DNA"/>
</dbReference>
<organism evidence="1 2">
    <name type="scientific">Seminavis robusta</name>
    <dbReference type="NCBI Taxonomy" id="568900"/>
    <lineage>
        <taxon>Eukaryota</taxon>
        <taxon>Sar</taxon>
        <taxon>Stramenopiles</taxon>
        <taxon>Ochrophyta</taxon>
        <taxon>Bacillariophyta</taxon>
        <taxon>Bacillariophyceae</taxon>
        <taxon>Bacillariophycidae</taxon>
        <taxon>Naviculales</taxon>
        <taxon>Naviculaceae</taxon>
        <taxon>Seminavis</taxon>
    </lineage>
</organism>
<dbReference type="Proteomes" id="UP001153069">
    <property type="component" value="Unassembled WGS sequence"/>
</dbReference>
<dbReference type="AlphaFoldDB" id="A0A9N8EL81"/>
<keyword evidence="2" id="KW-1185">Reference proteome</keyword>